<accession>A0A7J8LZM1</accession>
<feature type="non-terminal residue" evidence="1">
    <location>
        <position position="96"/>
    </location>
</feature>
<evidence type="ECO:0000313" key="2">
    <source>
        <dbReference type="Proteomes" id="UP000593572"/>
    </source>
</evidence>
<evidence type="ECO:0000313" key="1">
    <source>
        <dbReference type="EMBL" id="MBA0557901.1"/>
    </source>
</evidence>
<proteinExistence type="predicted"/>
<comment type="caution">
    <text evidence="1">The sequence shown here is derived from an EMBL/GenBank/DDBJ whole genome shotgun (WGS) entry which is preliminary data.</text>
</comment>
<name>A0A7J8LZM1_9ROSI</name>
<sequence length="96" mass="11114">MGKGYQNFLRAGIFRYEYNFEELEHKVVSSYMRDKNEQWESVAIEIGHLKVEYGEKGKKRHRGEIEGSIVGEESCSLDTKDRRKVNSNILLSTAAK</sequence>
<protein>
    <submittedName>
        <fullName evidence="1">Uncharacterized protein</fullName>
    </submittedName>
</protein>
<organism evidence="1 2">
    <name type="scientific">Gossypium lobatum</name>
    <dbReference type="NCBI Taxonomy" id="34289"/>
    <lineage>
        <taxon>Eukaryota</taxon>
        <taxon>Viridiplantae</taxon>
        <taxon>Streptophyta</taxon>
        <taxon>Embryophyta</taxon>
        <taxon>Tracheophyta</taxon>
        <taxon>Spermatophyta</taxon>
        <taxon>Magnoliopsida</taxon>
        <taxon>eudicotyledons</taxon>
        <taxon>Gunneridae</taxon>
        <taxon>Pentapetalae</taxon>
        <taxon>rosids</taxon>
        <taxon>malvids</taxon>
        <taxon>Malvales</taxon>
        <taxon>Malvaceae</taxon>
        <taxon>Malvoideae</taxon>
        <taxon>Gossypium</taxon>
    </lineage>
</organism>
<dbReference type="Proteomes" id="UP000593572">
    <property type="component" value="Unassembled WGS sequence"/>
</dbReference>
<reference evidence="1 2" key="1">
    <citation type="journal article" date="2019" name="Genome Biol. Evol.">
        <title>Insights into the evolution of the New World diploid cottons (Gossypium, subgenus Houzingenia) based on genome sequencing.</title>
        <authorList>
            <person name="Grover C.E."/>
            <person name="Arick M.A. 2nd"/>
            <person name="Thrash A."/>
            <person name="Conover J.L."/>
            <person name="Sanders W.S."/>
            <person name="Peterson D.G."/>
            <person name="Frelichowski J.E."/>
            <person name="Scheffler J.A."/>
            <person name="Scheffler B.E."/>
            <person name="Wendel J.F."/>
        </authorList>
    </citation>
    <scope>NUCLEOTIDE SEQUENCE [LARGE SCALE GENOMIC DNA]</scope>
    <source>
        <strain evidence="1">157</strain>
        <tissue evidence="1">Leaf</tissue>
    </source>
</reference>
<gene>
    <name evidence="1" type="ORF">Golob_014943</name>
</gene>
<dbReference type="EMBL" id="JABEZX010000006">
    <property type="protein sequence ID" value="MBA0557901.1"/>
    <property type="molecule type" value="Genomic_DNA"/>
</dbReference>
<dbReference type="AlphaFoldDB" id="A0A7J8LZM1"/>
<keyword evidence="2" id="KW-1185">Reference proteome</keyword>